<comment type="caution">
    <text evidence="2">The sequence shown here is derived from an EMBL/GenBank/DDBJ whole genome shotgun (WGS) entry which is preliminary data.</text>
</comment>
<reference evidence="2" key="1">
    <citation type="journal article" date="2015" name="Nature">
        <title>Complex archaea that bridge the gap between prokaryotes and eukaryotes.</title>
        <authorList>
            <person name="Spang A."/>
            <person name="Saw J.H."/>
            <person name="Jorgensen S.L."/>
            <person name="Zaremba-Niedzwiedzka K."/>
            <person name="Martijn J."/>
            <person name="Lind A.E."/>
            <person name="van Eijk R."/>
            <person name="Schleper C."/>
            <person name="Guy L."/>
            <person name="Ettema T.J."/>
        </authorList>
    </citation>
    <scope>NUCLEOTIDE SEQUENCE</scope>
</reference>
<organism evidence="2">
    <name type="scientific">marine sediment metagenome</name>
    <dbReference type="NCBI Taxonomy" id="412755"/>
    <lineage>
        <taxon>unclassified sequences</taxon>
        <taxon>metagenomes</taxon>
        <taxon>ecological metagenomes</taxon>
    </lineage>
</organism>
<evidence type="ECO:0000256" key="1">
    <source>
        <dbReference type="SAM" id="MobiDB-lite"/>
    </source>
</evidence>
<feature type="region of interest" description="Disordered" evidence="1">
    <location>
        <begin position="523"/>
        <end position="564"/>
    </location>
</feature>
<dbReference type="EMBL" id="LAZR01005268">
    <property type="protein sequence ID" value="KKN01379.1"/>
    <property type="molecule type" value="Genomic_DNA"/>
</dbReference>
<sequence>MANFFELVKEQELEMSELDKRYQIDVDLLHLTRYVMRGPPDVDGVAHAIPGIVNATLNKPAIFGANVVSALGSVKEQVVVESQDEGFDTHSIEEFLEFARDGADDLLRKKRLPLLNPFADAQICFRGRVGRRILFREKNSVLIPDIMNWDGRYIRYKMGDKEFDWAAYSTRRSKSEIEAEYGISIKDKFGQVLDVWTKEHNEVWIDERQVVEQPHKKGYVPVVMGIVPLGWGDMLLDEGRLKNEGESIFFMIRDVVPQMNMLISILTTLNFLSVKRPAQWENPEGAQGEAPDYDKAMAPGAMTPTEVGQGIKTIDFGDALRAAELADRKLEKAIQEGSFTDIDIGNVQQPFSAVALIEIGEGRDQLLLPRLATKEWLNIDTAEMITRQVIQIGGTVELGATGHKKKFGTASLKGEYTVDYKYFIKSPKIDVARLSMAGQSKEWYPRKEIYTNVLQVEDPDGLERDWYAELAEIIDPNVLKLRIILRLLEKADEGDEDAEMEAFVMAQDMNLSIEQIKAGIVPEQPQMPASEPTIPLLPEGGRVGGTIPSSAKKAGELRSTPQEV</sequence>
<dbReference type="AlphaFoldDB" id="A0A0F9M6M1"/>
<evidence type="ECO:0000313" key="2">
    <source>
        <dbReference type="EMBL" id="KKN01379.1"/>
    </source>
</evidence>
<proteinExistence type="predicted"/>
<accession>A0A0F9M6M1</accession>
<gene>
    <name evidence="2" type="ORF">LCGC14_1128280</name>
</gene>
<name>A0A0F9M6M1_9ZZZZ</name>
<protein>
    <submittedName>
        <fullName evidence="2">Uncharacterized protein</fullName>
    </submittedName>
</protein>